<dbReference type="RefSeq" id="WP_264224157.1">
    <property type="nucleotide sequence ID" value="NZ_CP107716.1"/>
</dbReference>
<keyword evidence="1" id="KW-1133">Transmembrane helix</keyword>
<keyword evidence="3" id="KW-1185">Reference proteome</keyword>
<evidence type="ECO:0000313" key="3">
    <source>
        <dbReference type="Proteomes" id="UP001163882"/>
    </source>
</evidence>
<feature type="transmembrane region" description="Helical" evidence="1">
    <location>
        <begin position="32"/>
        <end position="51"/>
    </location>
</feature>
<reference evidence="2" key="1">
    <citation type="submission" date="2022-10" db="EMBL/GenBank/DDBJ databases">
        <title>YIM 151497 complete genome.</title>
        <authorList>
            <person name="Chen X."/>
        </authorList>
    </citation>
    <scope>NUCLEOTIDE SEQUENCE</scope>
    <source>
        <strain evidence="2">YIM 151497</strain>
    </source>
</reference>
<dbReference type="Proteomes" id="UP001163882">
    <property type="component" value="Chromosome"/>
</dbReference>
<evidence type="ECO:0000256" key="1">
    <source>
        <dbReference type="SAM" id="Phobius"/>
    </source>
</evidence>
<feature type="transmembrane region" description="Helical" evidence="1">
    <location>
        <begin position="7"/>
        <end position="26"/>
    </location>
</feature>
<gene>
    <name evidence="2" type="ORF">OF122_10225</name>
</gene>
<keyword evidence="1" id="KW-0812">Transmembrane</keyword>
<proteinExistence type="predicted"/>
<keyword evidence="1" id="KW-0472">Membrane</keyword>
<evidence type="ECO:0000313" key="2">
    <source>
        <dbReference type="EMBL" id="UYQ70463.1"/>
    </source>
</evidence>
<accession>A0ABY6IIR9</accession>
<organism evidence="2 3">
    <name type="scientific">Pelagibacterium flavum</name>
    <dbReference type="NCBI Taxonomy" id="2984530"/>
    <lineage>
        <taxon>Bacteria</taxon>
        <taxon>Pseudomonadati</taxon>
        <taxon>Pseudomonadota</taxon>
        <taxon>Alphaproteobacteria</taxon>
        <taxon>Hyphomicrobiales</taxon>
        <taxon>Devosiaceae</taxon>
        <taxon>Pelagibacterium</taxon>
    </lineage>
</organism>
<protein>
    <submittedName>
        <fullName evidence="2">Uncharacterized protein</fullName>
    </submittedName>
</protein>
<dbReference type="EMBL" id="CP107716">
    <property type="protein sequence ID" value="UYQ70463.1"/>
    <property type="molecule type" value="Genomic_DNA"/>
</dbReference>
<sequence>MRLDMVALIVVIIFGVLWLGISLAGIVVVMPFGLLALVPIAIALGLLVVVIQQRLRNKEDDYYDKNVDK</sequence>
<name>A0ABY6IIR9_9HYPH</name>